<dbReference type="KEGG" id="ccac:CcaHIS019_0403960"/>
<evidence type="ECO:0000313" key="2">
    <source>
        <dbReference type="EMBL" id="BEI91576.1"/>
    </source>
</evidence>
<feature type="region of interest" description="Disordered" evidence="1">
    <location>
        <begin position="37"/>
        <end position="65"/>
    </location>
</feature>
<accession>A0AA48QVR5</accession>
<dbReference type="EMBL" id="AP028215">
    <property type="protein sequence ID" value="BEI91576.1"/>
    <property type="molecule type" value="Genomic_DNA"/>
</dbReference>
<dbReference type="GeneID" id="85495446"/>
<sequence length="223" mass="23894">MRAMRLLTPLSPVLRPTSHLPSFPIASYPLLPFPTNHTPPPSLGMSHSAQPDPNTNTNNHRPLHRPARPVLRLDTRPETLYPSFAANPPPTPRTPINLATVANPALSPVAVVSAPRRHHPPGRRDAMEPRTAHFVRFLQQISAVLVSDTSVSPGGGGDAIMSAFAVYFPSVASDPRAVAAAGKGGIVDRITALNALVMALVPVEGDPGRRPPRITERAPSFMR</sequence>
<feature type="compositionally biased region" description="Polar residues" evidence="1">
    <location>
        <begin position="45"/>
        <end position="60"/>
    </location>
</feature>
<dbReference type="AlphaFoldDB" id="A0AA48QVR5"/>
<name>A0AA48QVR5_9TREE</name>
<protein>
    <submittedName>
        <fullName evidence="2">Uncharacterized protein</fullName>
    </submittedName>
</protein>
<reference evidence="2" key="1">
    <citation type="journal article" date="2023" name="BMC Genomics">
        <title>Chromosome-level genome assemblies of Cutaneotrichosporon spp. (Trichosporonales, Basidiomycota) reveal imbalanced evolution between nucleotide sequences and chromosome synteny.</title>
        <authorList>
            <person name="Kobayashi Y."/>
            <person name="Kayamori A."/>
            <person name="Aoki K."/>
            <person name="Shiwa Y."/>
            <person name="Matsutani M."/>
            <person name="Fujita N."/>
            <person name="Sugita T."/>
            <person name="Iwasaki W."/>
            <person name="Tanaka N."/>
            <person name="Takashima M."/>
        </authorList>
    </citation>
    <scope>NUCLEOTIDE SEQUENCE</scope>
    <source>
        <strain evidence="2">HIS019</strain>
    </source>
</reference>
<organism evidence="2 3">
    <name type="scientific">Cutaneotrichosporon cavernicola</name>
    <dbReference type="NCBI Taxonomy" id="279322"/>
    <lineage>
        <taxon>Eukaryota</taxon>
        <taxon>Fungi</taxon>
        <taxon>Dikarya</taxon>
        <taxon>Basidiomycota</taxon>
        <taxon>Agaricomycotina</taxon>
        <taxon>Tremellomycetes</taxon>
        <taxon>Trichosporonales</taxon>
        <taxon>Trichosporonaceae</taxon>
        <taxon>Cutaneotrichosporon</taxon>
    </lineage>
</organism>
<gene>
    <name evidence="2" type="ORF">CcaverHIS019_0403960</name>
</gene>
<evidence type="ECO:0000256" key="1">
    <source>
        <dbReference type="SAM" id="MobiDB-lite"/>
    </source>
</evidence>
<proteinExistence type="predicted"/>
<dbReference type="Proteomes" id="UP001233271">
    <property type="component" value="Chromosome 4"/>
</dbReference>
<keyword evidence="3" id="KW-1185">Reference proteome</keyword>
<dbReference type="RefSeq" id="XP_060456841.1">
    <property type="nucleotide sequence ID" value="XM_060600226.1"/>
</dbReference>
<evidence type="ECO:0000313" key="3">
    <source>
        <dbReference type="Proteomes" id="UP001233271"/>
    </source>
</evidence>